<evidence type="ECO:0000256" key="6">
    <source>
        <dbReference type="ARBA" id="ARBA00023136"/>
    </source>
</evidence>
<evidence type="ECO:0000256" key="7">
    <source>
        <dbReference type="SAM" id="Phobius"/>
    </source>
</evidence>
<keyword evidence="5 7" id="KW-1133">Transmembrane helix</keyword>
<feature type="transmembrane region" description="Helical" evidence="7">
    <location>
        <begin position="55"/>
        <end position="73"/>
    </location>
</feature>
<dbReference type="AlphaFoldDB" id="A0A3N1PBG5"/>
<keyword evidence="6 7" id="KW-0472">Membrane</keyword>
<dbReference type="RefSeq" id="WP_050658454.1">
    <property type="nucleotide sequence ID" value="NZ_JBLXAC010000003.1"/>
</dbReference>
<protein>
    <submittedName>
        <fullName evidence="8">Putative oxidoreductase</fullName>
    </submittedName>
</protein>
<evidence type="ECO:0000313" key="9">
    <source>
        <dbReference type="Proteomes" id="UP000268033"/>
    </source>
</evidence>
<accession>A0A3N1PBG5</accession>
<organism evidence="8 9">
    <name type="scientific">Gallaecimonas pentaromativorans</name>
    <dbReference type="NCBI Taxonomy" id="584787"/>
    <lineage>
        <taxon>Bacteria</taxon>
        <taxon>Pseudomonadati</taxon>
        <taxon>Pseudomonadota</taxon>
        <taxon>Gammaproteobacteria</taxon>
        <taxon>Enterobacterales</taxon>
        <taxon>Gallaecimonadaceae</taxon>
        <taxon>Gallaecimonas</taxon>
    </lineage>
</organism>
<keyword evidence="3" id="KW-1003">Cell membrane</keyword>
<keyword evidence="9" id="KW-1185">Reference proteome</keyword>
<name>A0A3N1PBG5_9GAMM</name>
<dbReference type="EMBL" id="RJUL01000005">
    <property type="protein sequence ID" value="ROQ25903.1"/>
    <property type="molecule type" value="Genomic_DNA"/>
</dbReference>
<evidence type="ECO:0000256" key="2">
    <source>
        <dbReference type="ARBA" id="ARBA00006679"/>
    </source>
</evidence>
<evidence type="ECO:0000256" key="3">
    <source>
        <dbReference type="ARBA" id="ARBA00022475"/>
    </source>
</evidence>
<dbReference type="PANTHER" id="PTHR33452:SF1">
    <property type="entry name" value="INNER MEMBRANE PROTEIN YPHA-RELATED"/>
    <property type="match status" value="1"/>
</dbReference>
<keyword evidence="4 7" id="KW-0812">Transmembrane</keyword>
<dbReference type="Proteomes" id="UP000268033">
    <property type="component" value="Unassembled WGS sequence"/>
</dbReference>
<dbReference type="OrthoDB" id="9792760at2"/>
<comment type="subcellular location">
    <subcellularLocation>
        <location evidence="1">Cell membrane</location>
        <topology evidence="1">Multi-pass membrane protein</topology>
    </subcellularLocation>
</comment>
<evidence type="ECO:0000256" key="4">
    <source>
        <dbReference type="ARBA" id="ARBA00022692"/>
    </source>
</evidence>
<comment type="caution">
    <text evidence="8">The sequence shown here is derived from an EMBL/GenBank/DDBJ whole genome shotgun (WGS) entry which is preliminary data.</text>
</comment>
<gene>
    <name evidence="8" type="ORF">EDC28_105214</name>
</gene>
<proteinExistence type="inferred from homology"/>
<dbReference type="STRING" id="584787.GCA_001247655_02962"/>
<evidence type="ECO:0000256" key="5">
    <source>
        <dbReference type="ARBA" id="ARBA00022989"/>
    </source>
</evidence>
<feature type="transmembrane region" description="Helical" evidence="7">
    <location>
        <begin position="80"/>
        <end position="100"/>
    </location>
</feature>
<feature type="transmembrane region" description="Helical" evidence="7">
    <location>
        <begin position="12"/>
        <end position="35"/>
    </location>
</feature>
<reference evidence="8 9" key="1">
    <citation type="submission" date="2018-11" db="EMBL/GenBank/DDBJ databases">
        <title>Genomic Encyclopedia of Type Strains, Phase IV (KMG-IV): sequencing the most valuable type-strain genomes for metagenomic binning, comparative biology and taxonomic classification.</title>
        <authorList>
            <person name="Goeker M."/>
        </authorList>
    </citation>
    <scope>NUCLEOTIDE SEQUENCE [LARGE SCALE GENOMIC DNA]</scope>
    <source>
        <strain evidence="8 9">DSM 21945</strain>
    </source>
</reference>
<sequence length="138" mass="14555">MKTEIIKFNPNSTLAGVFTLGARVLLILLFIQAGIGKIGAYQGTAGWMESMGVPGALLPLVILLEVGGSLALLVGYQTRLVALAMAVFSVVSAFIFHSNLSDQAQFLNFYKNISMAGGFLALMVLGAGRFSIDAKLKG</sequence>
<comment type="similarity">
    <text evidence="2">Belongs to the DoxX family.</text>
</comment>
<dbReference type="InterPro" id="IPR032808">
    <property type="entry name" value="DoxX"/>
</dbReference>
<dbReference type="Pfam" id="PF07681">
    <property type="entry name" value="DoxX"/>
    <property type="match status" value="1"/>
</dbReference>
<dbReference type="PANTHER" id="PTHR33452">
    <property type="entry name" value="OXIDOREDUCTASE CATD-RELATED"/>
    <property type="match status" value="1"/>
</dbReference>
<dbReference type="GO" id="GO:0005886">
    <property type="term" value="C:plasma membrane"/>
    <property type="evidence" value="ECO:0007669"/>
    <property type="project" value="UniProtKB-SubCell"/>
</dbReference>
<dbReference type="InterPro" id="IPR051907">
    <property type="entry name" value="DoxX-like_oxidoreductase"/>
</dbReference>
<evidence type="ECO:0000313" key="8">
    <source>
        <dbReference type="EMBL" id="ROQ25903.1"/>
    </source>
</evidence>
<feature type="transmembrane region" description="Helical" evidence="7">
    <location>
        <begin position="112"/>
        <end position="132"/>
    </location>
</feature>
<evidence type="ECO:0000256" key="1">
    <source>
        <dbReference type="ARBA" id="ARBA00004651"/>
    </source>
</evidence>